<dbReference type="InterPro" id="IPR050872">
    <property type="entry name" value="PPR_P_subfamily"/>
</dbReference>
<feature type="repeat" description="PPR" evidence="3">
    <location>
        <begin position="614"/>
        <end position="648"/>
    </location>
</feature>
<dbReference type="AlphaFoldDB" id="A0A2C9WM50"/>
<keyword evidence="5" id="KW-1185">Reference proteome</keyword>
<feature type="repeat" description="PPR" evidence="3">
    <location>
        <begin position="369"/>
        <end position="403"/>
    </location>
</feature>
<dbReference type="Gramene" id="Manes.01G175200.8.v8.1">
    <property type="protein sequence ID" value="Manes.01G175200.8.v8.1.CDS.1"/>
    <property type="gene ID" value="Manes.01G175200.v8.1"/>
</dbReference>
<feature type="repeat" description="PPR" evidence="3">
    <location>
        <begin position="683"/>
        <end position="717"/>
    </location>
</feature>
<sequence length="898" mass="102345">MLPAKSRKALLASQLLFENTTIFSVSSSSSASAAAAAAPLFSRVNLNNQQFFYFFHYSYSTAHAIPIQHLSFNYKDVVQSFKEWFQRKNPDYLDRVFEILSSQDEVDEIALSKLGLRLTESLVLDVLYHGNANNDVLSCLKFFDWAGRQRGFYHTRATFHAIFKILSKGKLMPLMLDFLDNYKGSRFVHNKCGYGFYGTLVIGYSVAGRPQVALQLFSKMRFQGLDLDDFAYHVLLNSLVEESYFDAADCIAKQISLRGLENHITHCIVVKSLCKQKLLDEAESYLRRVILHCDGCSHGDAVGVIVDAHCQNGQFDKAGQLVEEIRELELVPMEPAYSLWLKNLVQAGKIDAALEFLQRKKALECYIPGAFRYNALLWRVLKENRLAEACDLLMEMMESGVSADEVTFNAALCFFCKAGMVGVALELYNCKSEFGLSPSSMARNYLINSLCEEGNVDEAYSVLKNCTEPGYFPGSRTLSILADGLCREGKLNMMKELVSFSLERNFKPSDSLYNKFISALCRAGKVEDGYLMQGEFNRSNRVATKTIYSNLIHGFNKLNKGDIAARLLIEMQDKGHMGTRTLFRAVIRSFCNMQNPETQFFKLLDVQLSSHEPNRQIFNFFIDGAGHAKKPELAREVFDIMQRSGIEPNLSSDILMLQSYIKSERIYDALNFFDDLRHRRKVGRKLYNTMVGGLCKVNRVDHALEFLREMRSNGVVPSVECYEELIKLLCSNKQYEMAVNVIIDLEKAGRHVTSFIGNILLLHSLGSEELYDAWVQVSKMQNEISPNIYALGQLIGLFSGRVRLTQQIDNLEEVIEQCFPLDLYTYNILLRRLSMSKMDDALELFDRLCQKGYAPNRWTYDILVHGLLKHGRTDEAQRWLDEMFRKGFDLIHGSNQFL</sequence>
<gene>
    <name evidence="4" type="ORF">MANES_01G175200v8</name>
</gene>
<accession>A0A2C9WM50</accession>
<dbReference type="InterPro" id="IPR011990">
    <property type="entry name" value="TPR-like_helical_dom_sf"/>
</dbReference>
<dbReference type="OrthoDB" id="185373at2759"/>
<comment type="caution">
    <text evidence="4">The sequence shown here is derived from an EMBL/GenBank/DDBJ whole genome shotgun (WGS) entry which is preliminary data.</text>
</comment>
<evidence type="ECO:0000256" key="3">
    <source>
        <dbReference type="PROSITE-ProRule" id="PRU00708"/>
    </source>
</evidence>
<dbReference type="Gene3D" id="1.25.40.10">
    <property type="entry name" value="Tetratricopeptide repeat domain"/>
    <property type="match status" value="6"/>
</dbReference>
<dbReference type="STRING" id="3983.A0A2C9WM50"/>
<feature type="repeat" description="PPR" evidence="3">
    <location>
        <begin position="822"/>
        <end position="855"/>
    </location>
</feature>
<name>A0A2C9WM50_MANES</name>
<feature type="repeat" description="PPR" evidence="3">
    <location>
        <begin position="404"/>
        <end position="438"/>
    </location>
</feature>
<evidence type="ECO:0000313" key="5">
    <source>
        <dbReference type="Proteomes" id="UP000091857"/>
    </source>
</evidence>
<dbReference type="Pfam" id="PF01535">
    <property type="entry name" value="PPR"/>
    <property type="match status" value="7"/>
</dbReference>
<protein>
    <recommendedName>
        <fullName evidence="6">Pentacotripeptide-repeat region of PRORP domain-containing protein</fullName>
    </recommendedName>
</protein>
<evidence type="ECO:0000256" key="2">
    <source>
        <dbReference type="ARBA" id="ARBA00022737"/>
    </source>
</evidence>
<dbReference type="Proteomes" id="UP000091857">
    <property type="component" value="Chromosome 1"/>
</dbReference>
<dbReference type="OMA" id="RWMEAMH"/>
<feature type="repeat" description="PPR" evidence="3">
    <location>
        <begin position="856"/>
        <end position="890"/>
    </location>
</feature>
<dbReference type="Gramene" id="Manes.01G175200.5.v8.1">
    <property type="protein sequence ID" value="Manes.01G175200.5.v8.1.CDS.1"/>
    <property type="gene ID" value="Manes.01G175200.v8.1"/>
</dbReference>
<dbReference type="Gramene" id="Manes.01G175200.9.v8.1">
    <property type="protein sequence ID" value="Manes.01G175200.9.v8.1.CDS.1"/>
    <property type="gene ID" value="Manes.01G175200.v8.1"/>
</dbReference>
<comment type="similarity">
    <text evidence="1">Belongs to the PPR family. P subfamily.</text>
</comment>
<dbReference type="PANTHER" id="PTHR46128">
    <property type="entry name" value="MITOCHONDRIAL GROUP I INTRON SPLICING FACTOR CCM1"/>
    <property type="match status" value="1"/>
</dbReference>
<keyword evidence="2" id="KW-0677">Repeat</keyword>
<dbReference type="Gramene" id="Manes.01G175200.7.v8.1">
    <property type="protein sequence ID" value="Manes.01G175200.7.v8.1.CDS.1"/>
    <property type="gene ID" value="Manes.01G175200.v8.1"/>
</dbReference>
<evidence type="ECO:0000313" key="4">
    <source>
        <dbReference type="EMBL" id="OAY61250.1"/>
    </source>
</evidence>
<dbReference type="Pfam" id="PF13041">
    <property type="entry name" value="PPR_2"/>
    <property type="match status" value="3"/>
</dbReference>
<dbReference type="EMBL" id="CM004387">
    <property type="protein sequence ID" value="OAY61250.1"/>
    <property type="molecule type" value="Genomic_DNA"/>
</dbReference>
<dbReference type="NCBIfam" id="TIGR00756">
    <property type="entry name" value="PPR"/>
    <property type="match status" value="4"/>
</dbReference>
<evidence type="ECO:0008006" key="6">
    <source>
        <dbReference type="Google" id="ProtNLM"/>
    </source>
</evidence>
<feature type="repeat" description="PPR" evidence="3">
    <location>
        <begin position="439"/>
        <end position="473"/>
    </location>
</feature>
<dbReference type="InterPro" id="IPR002885">
    <property type="entry name" value="PPR_rpt"/>
</dbReference>
<dbReference type="PROSITE" id="PS51375">
    <property type="entry name" value="PPR"/>
    <property type="match status" value="7"/>
</dbReference>
<evidence type="ECO:0000256" key="1">
    <source>
        <dbReference type="ARBA" id="ARBA00007626"/>
    </source>
</evidence>
<proteinExistence type="inferred from homology"/>
<dbReference type="PANTHER" id="PTHR46128:SF211">
    <property type="entry name" value="PENTACOTRIPEPTIDE-REPEAT REGION OF PRORP DOMAIN-CONTAINING PROTEIN"/>
    <property type="match status" value="1"/>
</dbReference>
<organism evidence="4 5">
    <name type="scientific">Manihot esculenta</name>
    <name type="common">Cassava</name>
    <name type="synonym">Jatropha manihot</name>
    <dbReference type="NCBI Taxonomy" id="3983"/>
    <lineage>
        <taxon>Eukaryota</taxon>
        <taxon>Viridiplantae</taxon>
        <taxon>Streptophyta</taxon>
        <taxon>Embryophyta</taxon>
        <taxon>Tracheophyta</taxon>
        <taxon>Spermatophyta</taxon>
        <taxon>Magnoliopsida</taxon>
        <taxon>eudicotyledons</taxon>
        <taxon>Gunneridae</taxon>
        <taxon>Pentapetalae</taxon>
        <taxon>rosids</taxon>
        <taxon>fabids</taxon>
        <taxon>Malpighiales</taxon>
        <taxon>Euphorbiaceae</taxon>
        <taxon>Crotonoideae</taxon>
        <taxon>Manihoteae</taxon>
        <taxon>Manihot</taxon>
    </lineage>
</organism>
<reference evidence="5" key="1">
    <citation type="journal article" date="2016" name="Nat. Biotechnol.">
        <title>Sequencing wild and cultivated cassava and related species reveals extensive interspecific hybridization and genetic diversity.</title>
        <authorList>
            <person name="Bredeson J.V."/>
            <person name="Lyons J.B."/>
            <person name="Prochnik S.E."/>
            <person name="Wu G.A."/>
            <person name="Ha C.M."/>
            <person name="Edsinger-Gonzales E."/>
            <person name="Grimwood J."/>
            <person name="Schmutz J."/>
            <person name="Rabbi I.Y."/>
            <person name="Egesi C."/>
            <person name="Nauluvula P."/>
            <person name="Lebot V."/>
            <person name="Ndunguru J."/>
            <person name="Mkamilo G."/>
            <person name="Bart R.S."/>
            <person name="Setter T.L."/>
            <person name="Gleadow R.M."/>
            <person name="Kulakow P."/>
            <person name="Ferguson M.E."/>
            <person name="Rounsley S."/>
            <person name="Rokhsar D.S."/>
        </authorList>
    </citation>
    <scope>NUCLEOTIDE SEQUENCE [LARGE SCALE GENOMIC DNA]</scope>
    <source>
        <strain evidence="5">cv. AM560-2</strain>
    </source>
</reference>